<feature type="compositionally biased region" description="Basic and acidic residues" evidence="9">
    <location>
        <begin position="425"/>
        <end position="435"/>
    </location>
</feature>
<feature type="compositionally biased region" description="Low complexity" evidence="9">
    <location>
        <begin position="146"/>
        <end position="177"/>
    </location>
</feature>
<keyword evidence="6" id="KW-0539">Nucleus</keyword>
<gene>
    <name evidence="11" type="ORF">BJX67DRAFT_340612</name>
</gene>
<evidence type="ECO:0000259" key="10">
    <source>
        <dbReference type="Pfam" id="PF05236"/>
    </source>
</evidence>
<evidence type="ECO:0000313" key="12">
    <source>
        <dbReference type="Proteomes" id="UP001610432"/>
    </source>
</evidence>
<evidence type="ECO:0000313" key="11">
    <source>
        <dbReference type="EMBL" id="KAL2871786.1"/>
    </source>
</evidence>
<evidence type="ECO:0000256" key="9">
    <source>
        <dbReference type="SAM" id="MobiDB-lite"/>
    </source>
</evidence>
<feature type="compositionally biased region" description="Basic and acidic residues" evidence="9">
    <location>
        <begin position="205"/>
        <end position="217"/>
    </location>
</feature>
<feature type="region of interest" description="Disordered" evidence="9">
    <location>
        <begin position="340"/>
        <end position="362"/>
    </location>
</feature>
<organism evidence="11 12">
    <name type="scientific">Aspergillus lucknowensis</name>
    <dbReference type="NCBI Taxonomy" id="176173"/>
    <lineage>
        <taxon>Eukaryota</taxon>
        <taxon>Fungi</taxon>
        <taxon>Dikarya</taxon>
        <taxon>Ascomycota</taxon>
        <taxon>Pezizomycotina</taxon>
        <taxon>Eurotiomycetes</taxon>
        <taxon>Eurotiomycetidae</taxon>
        <taxon>Eurotiales</taxon>
        <taxon>Aspergillaceae</taxon>
        <taxon>Aspergillus</taxon>
        <taxon>Aspergillus subgen. Nidulantes</taxon>
    </lineage>
</organism>
<dbReference type="InterPro" id="IPR007900">
    <property type="entry name" value="TAF4_C"/>
</dbReference>
<name>A0ABR4M5B7_9EURO</name>
<dbReference type="Proteomes" id="UP001610432">
    <property type="component" value="Unassembled WGS sequence"/>
</dbReference>
<feature type="compositionally biased region" description="Polar residues" evidence="9">
    <location>
        <begin position="178"/>
        <end position="196"/>
    </location>
</feature>
<feature type="region of interest" description="Disordered" evidence="9">
    <location>
        <begin position="387"/>
        <end position="435"/>
    </location>
</feature>
<feature type="compositionally biased region" description="Pro residues" evidence="9">
    <location>
        <begin position="81"/>
        <end position="94"/>
    </location>
</feature>
<evidence type="ECO:0000256" key="3">
    <source>
        <dbReference type="ARBA" id="ARBA00017306"/>
    </source>
</evidence>
<feature type="region of interest" description="Disordered" evidence="9">
    <location>
        <begin position="1"/>
        <end position="217"/>
    </location>
</feature>
<sequence length="569" mass="61132">MAQTQPQQFSQSFSPPGSSPSPAPSPVNGGVPPPNKRPRLSPHPQSSQSPYSSPSFGTLQLPQNQSLPVNGSNTNGITQTPAPPPPGTMGPPSRPVEKATDAAELTDVLASSGIDVREEEAFLTSSYSGPGVQAQAPPRPQPPLPQQQQQQQLPPLNTSFASQVSTTGTVSSTPSFSEPSQLKSSGTQESFYTETPTQPPAPFRDPNEPTREDTEAARRAQYHLQEPFLFTKVLEQKLQKRGFDLGVRIPTEGLFHPVPGRPQPIEVTGPDGSSVVRTGHTILNQEGAPLVDILNLMSISCEERLRTVIDYSSTLAKSRRAHSDGMVPIEWKDLVSTSDALNGGGAEPQTPSLKRLHSDSHPAVRSLSDRCRLLVDKDASYEEARAAKRAKRSADAILGEGGPVRPDPVDIPGSGASTPVGERAPSIDKKGLSKKEAKRLMDAKANEAQQHQQSVETARMATQTMMSGGMFGKKKAYSWLSRGPAAGSGFSTPTRMNPPTPTTVNADKTPRPGEPATMPTKQLGAWREDKEKGAGIQVRDILFMLELDGRAARHIQKAYSKDLKEDRAD</sequence>
<evidence type="ECO:0000256" key="1">
    <source>
        <dbReference type="ARBA" id="ARBA00004123"/>
    </source>
</evidence>
<feature type="region of interest" description="Disordered" evidence="9">
    <location>
        <begin position="488"/>
        <end position="520"/>
    </location>
</feature>
<evidence type="ECO:0000256" key="2">
    <source>
        <dbReference type="ARBA" id="ARBA00006178"/>
    </source>
</evidence>
<keyword evidence="4" id="KW-0805">Transcription regulation</keyword>
<feature type="compositionally biased region" description="Low complexity" evidence="9">
    <location>
        <begin position="1"/>
        <end position="16"/>
    </location>
</feature>
<feature type="compositionally biased region" description="Pro residues" evidence="9">
    <location>
        <begin position="17"/>
        <end position="35"/>
    </location>
</feature>
<feature type="compositionally biased region" description="Low complexity" evidence="9">
    <location>
        <begin position="42"/>
        <end position="55"/>
    </location>
</feature>
<comment type="subcellular location">
    <subcellularLocation>
        <location evidence="1">Nucleus</location>
    </subcellularLocation>
</comment>
<accession>A0ABR4M5B7</accession>
<protein>
    <recommendedName>
        <fullName evidence="3">Transcription initiation factor TFIID subunit 4</fullName>
    </recommendedName>
    <alternativeName>
        <fullName evidence="8">TBP-associated factor 4</fullName>
    </alternativeName>
</protein>
<comment type="similarity">
    <text evidence="2">Belongs to the TAF4 family.</text>
</comment>
<dbReference type="EMBL" id="JBFXLQ010000002">
    <property type="protein sequence ID" value="KAL2871786.1"/>
    <property type="molecule type" value="Genomic_DNA"/>
</dbReference>
<evidence type="ECO:0000256" key="4">
    <source>
        <dbReference type="ARBA" id="ARBA00023015"/>
    </source>
</evidence>
<dbReference type="GeneID" id="98142882"/>
<proteinExistence type="inferred from homology"/>
<comment type="function">
    <text evidence="7">Functions as a component of the DNA-binding general transcription factor complex TFIID. Binding of TFIID to a promoter (with or without TATA element) is the initial step in pre-initiation complex (PIC) formation. TFIID plays a key role in the regulation of gene expression by RNA polymerase II through different activities such as transcription activator interaction, core promoter recognition and selectivity, TFIIA and TFIIB interaction, chromatin modification (histone acetylation by TAF1), facilitation of DNA opening and initiation of transcription.</text>
</comment>
<evidence type="ECO:0000256" key="6">
    <source>
        <dbReference type="ARBA" id="ARBA00023242"/>
    </source>
</evidence>
<feature type="compositionally biased region" description="Polar residues" evidence="9">
    <location>
        <begin position="56"/>
        <end position="75"/>
    </location>
</feature>
<reference evidence="11 12" key="1">
    <citation type="submission" date="2024-07" db="EMBL/GenBank/DDBJ databases">
        <title>Section-level genome sequencing and comparative genomics of Aspergillus sections Usti and Cavernicolus.</title>
        <authorList>
            <consortium name="Lawrence Berkeley National Laboratory"/>
            <person name="Nybo J.L."/>
            <person name="Vesth T.C."/>
            <person name="Theobald S."/>
            <person name="Frisvad J.C."/>
            <person name="Larsen T.O."/>
            <person name="Kjaerboelling I."/>
            <person name="Rothschild-Mancinelli K."/>
            <person name="Lyhne E.K."/>
            <person name="Kogle M.E."/>
            <person name="Barry K."/>
            <person name="Clum A."/>
            <person name="Na H."/>
            <person name="Ledsgaard L."/>
            <person name="Lin J."/>
            <person name="Lipzen A."/>
            <person name="Kuo A."/>
            <person name="Riley R."/>
            <person name="Mondo S."/>
            <person name="Labutti K."/>
            <person name="Haridas S."/>
            <person name="Pangalinan J."/>
            <person name="Salamov A.A."/>
            <person name="Simmons B.A."/>
            <person name="Magnuson J.K."/>
            <person name="Chen J."/>
            <person name="Drula E."/>
            <person name="Henrissat B."/>
            <person name="Wiebenga A."/>
            <person name="Lubbers R.J."/>
            <person name="Gomes A.C."/>
            <person name="Macurrencykelacurrency M.R."/>
            <person name="Stajich J."/>
            <person name="Grigoriev I.V."/>
            <person name="Mortensen U.H."/>
            <person name="De Vries R.P."/>
            <person name="Baker S.E."/>
            <person name="Andersen M.R."/>
        </authorList>
    </citation>
    <scope>NUCLEOTIDE SEQUENCE [LARGE SCALE GENOMIC DNA]</scope>
    <source>
        <strain evidence="11 12">CBS 449.75</strain>
    </source>
</reference>
<evidence type="ECO:0000256" key="5">
    <source>
        <dbReference type="ARBA" id="ARBA00023163"/>
    </source>
</evidence>
<dbReference type="Pfam" id="PF05236">
    <property type="entry name" value="TAF4"/>
    <property type="match status" value="1"/>
</dbReference>
<keyword evidence="12" id="KW-1185">Reference proteome</keyword>
<feature type="domain" description="Transcription initiation factor TFIID component TAF4 C-terminal" evidence="10">
    <location>
        <begin position="434"/>
        <end position="553"/>
    </location>
</feature>
<comment type="caution">
    <text evidence="11">The sequence shown here is derived from an EMBL/GenBank/DDBJ whole genome shotgun (WGS) entry which is preliminary data.</text>
</comment>
<dbReference type="RefSeq" id="XP_070890765.1">
    <property type="nucleotide sequence ID" value="XM_071027810.1"/>
</dbReference>
<keyword evidence="5" id="KW-0804">Transcription</keyword>
<evidence type="ECO:0000256" key="7">
    <source>
        <dbReference type="ARBA" id="ARBA00025346"/>
    </source>
</evidence>
<feature type="region of interest" description="Disordered" evidence="9">
    <location>
        <begin position="254"/>
        <end position="273"/>
    </location>
</feature>
<evidence type="ECO:0000256" key="8">
    <source>
        <dbReference type="ARBA" id="ARBA00031747"/>
    </source>
</evidence>